<dbReference type="Proteomes" id="UP000608662">
    <property type="component" value="Unassembled WGS sequence"/>
</dbReference>
<organism evidence="4 5">
    <name type="scientific">Halomicrobium mukohataei</name>
    <dbReference type="NCBI Taxonomy" id="57705"/>
    <lineage>
        <taxon>Archaea</taxon>
        <taxon>Methanobacteriati</taxon>
        <taxon>Methanobacteriota</taxon>
        <taxon>Stenosarchaea group</taxon>
        <taxon>Halobacteria</taxon>
        <taxon>Halobacteriales</taxon>
        <taxon>Haloarculaceae</taxon>
        <taxon>Halomicrobium</taxon>
    </lineage>
</organism>
<keyword evidence="3" id="KW-0472">Membrane</keyword>
<gene>
    <name evidence="4" type="ORF">GOC74_00400</name>
</gene>
<dbReference type="EMBL" id="WOYG01000001">
    <property type="protein sequence ID" value="NLV08395.1"/>
    <property type="molecule type" value="Genomic_DNA"/>
</dbReference>
<keyword evidence="3" id="KW-0812">Transmembrane</keyword>
<evidence type="ECO:0000256" key="3">
    <source>
        <dbReference type="SAM" id="Phobius"/>
    </source>
</evidence>
<evidence type="ECO:0000313" key="4">
    <source>
        <dbReference type="EMBL" id="NLV08395.1"/>
    </source>
</evidence>
<feature type="coiled-coil region" evidence="1">
    <location>
        <begin position="132"/>
        <end position="159"/>
    </location>
</feature>
<feature type="region of interest" description="Disordered" evidence="2">
    <location>
        <begin position="34"/>
        <end position="57"/>
    </location>
</feature>
<reference evidence="4" key="1">
    <citation type="submission" date="2019-12" db="EMBL/GenBank/DDBJ databases">
        <title>Whole-genome sequence of Halomicrobium mukohataei pws1.</title>
        <authorList>
            <person name="Verma D.K."/>
            <person name="Gopal K."/>
            <person name="Prasad E.S."/>
        </authorList>
    </citation>
    <scope>NUCLEOTIDE SEQUENCE</scope>
    <source>
        <strain evidence="4">Pws1</strain>
    </source>
</reference>
<sequence>MSDRWTVACVVCLCLTGIALTGVASDAAVAQSTATPDETTNATVQHEDPDSVSDSGDVQQLRRWLGNRLDSQLESSSVALSEGEYERARAVLGDDYDSRLEQYVDVAGDTGGGGDGDAGETYREVGQNQRNLTTQLQRFERAQERYQSARREGNTSEARAAAREMARLADRVNDTGTSVTQGYARLGNQTGIDTAAEQTALRNVTTNTTETATTVRRQTFVETNLTVLDATRTIAYDDPLRLTGRLATANGTAVTNEGLVIEIADRPRQITTDGDGRFELAYRPRTLPHNASTVTVQYVPDNASIYLGSSATLPVEVEQVPATLTVRNATDETSYGRPAGGTAVLEVEGEPVEGVPLTATLGGVSLGRATTDERGRVRFRSNLSARVSPGQRSLRVSTALSKRAITTAGSNATVDVVSTPTTLSVDATRADENVSLTGQLTTEAGDPVDSQTVSITRDGSLVTTVRTDEDGRFAATLPTDGSAATVDVGARFDGGGTNLESSRATVTISTDVNASDGGVVNWLFGDGRWFTIAAGVVILAGGGLFVRRRRTREEAPDEAVDRSTPTRTATPTADDALVAALDRADRFLDGGAAGAAVRAAYAGVRDGYLEASSTDTHWELLERSEALDDAERTALERIVETYERAAFSAEGIDRDDAAATIDAARSLFERDPAEPADD</sequence>
<dbReference type="AlphaFoldDB" id="A0A847U4Z5"/>
<proteinExistence type="predicted"/>
<evidence type="ECO:0000313" key="5">
    <source>
        <dbReference type="Proteomes" id="UP000608662"/>
    </source>
</evidence>
<name>A0A847U4Z5_9EURY</name>
<dbReference type="OrthoDB" id="206387at2157"/>
<evidence type="ECO:0000256" key="2">
    <source>
        <dbReference type="SAM" id="MobiDB-lite"/>
    </source>
</evidence>
<comment type="caution">
    <text evidence="4">The sequence shown here is derived from an EMBL/GenBank/DDBJ whole genome shotgun (WGS) entry which is preliminary data.</text>
</comment>
<protein>
    <recommendedName>
        <fullName evidence="6">DUF4129 domain-containing protein</fullName>
    </recommendedName>
</protein>
<dbReference type="RefSeq" id="WP_170092430.1">
    <property type="nucleotide sequence ID" value="NZ_WOYG01000001.1"/>
</dbReference>
<feature type="transmembrane region" description="Helical" evidence="3">
    <location>
        <begin position="529"/>
        <end position="546"/>
    </location>
</feature>
<evidence type="ECO:0008006" key="6">
    <source>
        <dbReference type="Google" id="ProtNLM"/>
    </source>
</evidence>
<keyword evidence="1" id="KW-0175">Coiled coil</keyword>
<evidence type="ECO:0000256" key="1">
    <source>
        <dbReference type="SAM" id="Coils"/>
    </source>
</evidence>
<keyword evidence="3" id="KW-1133">Transmembrane helix</keyword>
<feature type="compositionally biased region" description="Polar residues" evidence="2">
    <location>
        <begin position="34"/>
        <end position="44"/>
    </location>
</feature>
<accession>A0A847U4Z5</accession>